<dbReference type="PANTHER" id="PTHR34107">
    <property type="entry name" value="SLL0198 PROTEIN-RELATED"/>
    <property type="match status" value="1"/>
</dbReference>
<evidence type="ECO:0000259" key="1">
    <source>
        <dbReference type="Pfam" id="PF05685"/>
    </source>
</evidence>
<gene>
    <name evidence="2" type="ORF">IQ241_11170</name>
</gene>
<feature type="domain" description="Putative restriction endonuclease" evidence="1">
    <location>
        <begin position="17"/>
        <end position="187"/>
    </location>
</feature>
<evidence type="ECO:0000313" key="3">
    <source>
        <dbReference type="Proteomes" id="UP000636505"/>
    </source>
</evidence>
<dbReference type="SUPFAM" id="SSF52980">
    <property type="entry name" value="Restriction endonuclease-like"/>
    <property type="match status" value="1"/>
</dbReference>
<keyword evidence="3" id="KW-1185">Reference proteome</keyword>
<dbReference type="InterPro" id="IPR012296">
    <property type="entry name" value="Nuclease_put_TT1808"/>
</dbReference>
<comment type="caution">
    <text evidence="2">The sequence shown here is derived from an EMBL/GenBank/DDBJ whole genome shotgun (WGS) entry which is preliminary data.</text>
</comment>
<dbReference type="InterPro" id="IPR011335">
    <property type="entry name" value="Restrct_endonuc-II-like"/>
</dbReference>
<reference evidence="2" key="1">
    <citation type="submission" date="2020-10" db="EMBL/GenBank/DDBJ databases">
        <authorList>
            <person name="Castelo-Branco R."/>
            <person name="Eusebio N."/>
            <person name="Adriana R."/>
            <person name="Vieira A."/>
            <person name="Brugerolle De Fraissinette N."/>
            <person name="Rezende De Castro R."/>
            <person name="Schneider M.P."/>
            <person name="Vasconcelos V."/>
            <person name="Leao P.N."/>
        </authorList>
    </citation>
    <scope>NUCLEOTIDE SEQUENCE</scope>
    <source>
        <strain evidence="2">LEGE 07310</strain>
    </source>
</reference>
<dbReference type="Gene3D" id="3.90.1570.10">
    <property type="entry name" value="tt1808, chain A"/>
    <property type="match status" value="1"/>
</dbReference>
<dbReference type="GO" id="GO:0004519">
    <property type="term" value="F:endonuclease activity"/>
    <property type="evidence" value="ECO:0007669"/>
    <property type="project" value="UniProtKB-KW"/>
</dbReference>
<dbReference type="PANTHER" id="PTHR34107:SF7">
    <property type="entry name" value="SLR2092 PROTEIN"/>
    <property type="match status" value="1"/>
</dbReference>
<keyword evidence="2" id="KW-0378">Hydrolase</keyword>
<dbReference type="EMBL" id="JADEXG010000022">
    <property type="protein sequence ID" value="MBE9077847.1"/>
    <property type="molecule type" value="Genomic_DNA"/>
</dbReference>
<dbReference type="RefSeq" id="WP_193907046.1">
    <property type="nucleotide sequence ID" value="NZ_JADEXG010000022.1"/>
</dbReference>
<name>A0A8J7AXH0_9CYAN</name>
<proteinExistence type="predicted"/>
<organism evidence="2 3">
    <name type="scientific">Vasconcelosia minhoensis LEGE 07310</name>
    <dbReference type="NCBI Taxonomy" id="915328"/>
    <lineage>
        <taxon>Bacteria</taxon>
        <taxon>Bacillati</taxon>
        <taxon>Cyanobacteriota</taxon>
        <taxon>Cyanophyceae</taxon>
        <taxon>Nodosilineales</taxon>
        <taxon>Cymatolegaceae</taxon>
        <taxon>Vasconcelosia</taxon>
        <taxon>Vasconcelosia minhoensis</taxon>
    </lineage>
</organism>
<protein>
    <submittedName>
        <fullName evidence="2">Uma2 family endonuclease</fullName>
    </submittedName>
</protein>
<dbReference type="InterPro" id="IPR008538">
    <property type="entry name" value="Uma2"/>
</dbReference>
<evidence type="ECO:0000313" key="2">
    <source>
        <dbReference type="EMBL" id="MBE9077847.1"/>
    </source>
</evidence>
<accession>A0A8J7AXH0</accession>
<sequence>MTALTLTLEPIIHLSRQQFYQLCQTNPDLKLERTAQGDLIVMPPTGGETGKRNLSISSQLWNWNEATELGEAFDSSTGFTLPSGSDRSPDAAWVEKSRWQALTPEQRERFIPLCPDFVVELRSPSDALAPLQQKMQEYLDNGCHLGWLIDRKQRQVTVYRLGQPAEVIEAPLKLSAEPVLVGFCLNLKKIWD</sequence>
<dbReference type="Pfam" id="PF05685">
    <property type="entry name" value="Uma2"/>
    <property type="match status" value="1"/>
</dbReference>
<keyword evidence="2" id="KW-0255">Endonuclease</keyword>
<dbReference type="AlphaFoldDB" id="A0A8J7AXH0"/>
<keyword evidence="2" id="KW-0540">Nuclease</keyword>
<dbReference type="CDD" id="cd06260">
    <property type="entry name" value="DUF820-like"/>
    <property type="match status" value="1"/>
</dbReference>
<dbReference type="Proteomes" id="UP000636505">
    <property type="component" value="Unassembled WGS sequence"/>
</dbReference>